<evidence type="ECO:0000313" key="2">
    <source>
        <dbReference type="EMBL" id="CAH0729001.1"/>
    </source>
</evidence>
<reference evidence="2" key="1">
    <citation type="submission" date="2021-12" db="EMBL/GenBank/DDBJ databases">
        <authorList>
            <person name="Martin H S."/>
        </authorList>
    </citation>
    <scope>NUCLEOTIDE SEQUENCE</scope>
</reference>
<protein>
    <submittedName>
        <fullName evidence="2">Uncharacterized protein</fullName>
    </submittedName>
</protein>
<proteinExistence type="predicted"/>
<gene>
    <name evidence="2" type="ORF">BINO364_LOCUS14154</name>
</gene>
<feature type="non-terminal residue" evidence="2">
    <location>
        <position position="78"/>
    </location>
</feature>
<sequence>MHRWVASELANQANYLNVPRHSLGFRVHRGEGGGPPGGEGAQSGCHGNRKMASAKLVPTSAGFMRTVFIMSDFNLFPN</sequence>
<organism evidence="2 3">
    <name type="scientific">Brenthis ino</name>
    <name type="common">lesser marbled fritillary</name>
    <dbReference type="NCBI Taxonomy" id="405034"/>
    <lineage>
        <taxon>Eukaryota</taxon>
        <taxon>Metazoa</taxon>
        <taxon>Ecdysozoa</taxon>
        <taxon>Arthropoda</taxon>
        <taxon>Hexapoda</taxon>
        <taxon>Insecta</taxon>
        <taxon>Pterygota</taxon>
        <taxon>Neoptera</taxon>
        <taxon>Endopterygota</taxon>
        <taxon>Lepidoptera</taxon>
        <taxon>Glossata</taxon>
        <taxon>Ditrysia</taxon>
        <taxon>Papilionoidea</taxon>
        <taxon>Nymphalidae</taxon>
        <taxon>Heliconiinae</taxon>
        <taxon>Argynnini</taxon>
        <taxon>Brenthis</taxon>
    </lineage>
</organism>
<dbReference type="AlphaFoldDB" id="A0A8J9YKF5"/>
<keyword evidence="3" id="KW-1185">Reference proteome</keyword>
<feature type="region of interest" description="Disordered" evidence="1">
    <location>
        <begin position="27"/>
        <end position="47"/>
    </location>
</feature>
<dbReference type="Proteomes" id="UP000838878">
    <property type="component" value="Chromosome 7"/>
</dbReference>
<dbReference type="EMBL" id="OV170227">
    <property type="protein sequence ID" value="CAH0729001.1"/>
    <property type="molecule type" value="Genomic_DNA"/>
</dbReference>
<evidence type="ECO:0000256" key="1">
    <source>
        <dbReference type="SAM" id="MobiDB-lite"/>
    </source>
</evidence>
<feature type="compositionally biased region" description="Gly residues" evidence="1">
    <location>
        <begin position="32"/>
        <end position="41"/>
    </location>
</feature>
<name>A0A8J9YKF5_9NEOP</name>
<accession>A0A8J9YKF5</accession>
<evidence type="ECO:0000313" key="3">
    <source>
        <dbReference type="Proteomes" id="UP000838878"/>
    </source>
</evidence>